<protein>
    <submittedName>
        <fullName evidence="1">Uncharacterized protein</fullName>
    </submittedName>
</protein>
<dbReference type="RefSeq" id="WP_013531632.1">
    <property type="nucleotide sequence ID" value="NC_014923.1"/>
</dbReference>
<dbReference type="Proteomes" id="UP000007471">
    <property type="component" value="Chromosome"/>
</dbReference>
<sequence>MTEPEISAALRKLLDIMTSPEVPVARSIDAAKAIIEYEAPPEVFDLTYQFLMGVAEDPKQDVGLQLKALELLRKVEARRVSPGTTKGADPMEGLGLRLEAARLRVEAKRKALN</sequence>
<organism evidence="1 2">
    <name type="scientific">Mesorhizobium ciceri biovar biserrulae (strain HAMBI 2942 / LMG 23838 / WSM1271)</name>
    <dbReference type="NCBI Taxonomy" id="765698"/>
    <lineage>
        <taxon>Bacteria</taxon>
        <taxon>Pseudomonadati</taxon>
        <taxon>Pseudomonadota</taxon>
        <taxon>Alphaproteobacteria</taxon>
        <taxon>Hyphomicrobiales</taxon>
        <taxon>Phyllobacteriaceae</taxon>
        <taxon>Mesorhizobium</taxon>
    </lineage>
</organism>
<dbReference type="OrthoDB" id="8100703at2"/>
<proteinExistence type="predicted"/>
<gene>
    <name evidence="1" type="ordered locus">Mesci_3849</name>
</gene>
<evidence type="ECO:0000313" key="1">
    <source>
        <dbReference type="EMBL" id="ADV12966.1"/>
    </source>
</evidence>
<evidence type="ECO:0000313" key="2">
    <source>
        <dbReference type="Proteomes" id="UP000007471"/>
    </source>
</evidence>
<accession>E8T7W5</accession>
<dbReference type="EMBL" id="CP002447">
    <property type="protein sequence ID" value="ADV12966.1"/>
    <property type="molecule type" value="Genomic_DNA"/>
</dbReference>
<reference evidence="2" key="1">
    <citation type="submission" date="2011-01" db="EMBL/GenBank/DDBJ databases">
        <title>Complete sequence of chromosome of Mesorhizobium ciceri bv. biserrulae WSM1271.</title>
        <authorList>
            <person name="Lucas S."/>
            <person name="Copeland A."/>
            <person name="Lapidus A."/>
            <person name="Cheng J.-F."/>
            <person name="Goodwin L."/>
            <person name="Pitluck S."/>
            <person name="Teshima H."/>
            <person name="Detter J.C."/>
            <person name="Han C."/>
            <person name="Tapia R."/>
            <person name="Land M."/>
            <person name="Hauser L."/>
            <person name="Kyrpides N."/>
            <person name="Ivanova N."/>
            <person name="Nandasena K."/>
            <person name="Reeve W.G."/>
            <person name="Howieson J.G."/>
            <person name="O'Hara G."/>
            <person name="Tiwari R.P."/>
            <person name="Woyke T."/>
        </authorList>
    </citation>
    <scope>NUCLEOTIDE SEQUENCE [LARGE SCALE GENOMIC DNA]</scope>
    <source>
        <strain evidence="2">HAMBI 2942 / LMG 23838 / WSM1271</strain>
    </source>
</reference>
<dbReference type="PATRIC" id="fig|765698.3.peg.4344"/>
<dbReference type="KEGG" id="mci:Mesci_3849"/>
<dbReference type="AlphaFoldDB" id="E8T7W5"/>
<name>E8T7W5_MESCW</name>
<dbReference type="HOGENOM" id="CLU_2130520_0_0_5"/>
<dbReference type="STRING" id="765698.Mesci_3849"/>